<proteinExistence type="predicted"/>
<feature type="domain" description="Agglutinin C-terminal" evidence="2">
    <location>
        <begin position="216"/>
        <end position="304"/>
    </location>
</feature>
<evidence type="ECO:0000256" key="1">
    <source>
        <dbReference type="SAM" id="MobiDB-lite"/>
    </source>
</evidence>
<evidence type="ECO:0000313" key="3">
    <source>
        <dbReference type="EMBL" id="MDH1633004.1"/>
    </source>
</evidence>
<dbReference type="Pfam" id="PF18021">
    <property type="entry name" value="Agglutinin_C"/>
    <property type="match status" value="1"/>
</dbReference>
<dbReference type="Proteomes" id="UP001160882">
    <property type="component" value="Unassembled WGS sequence"/>
</dbReference>
<evidence type="ECO:0000313" key="4">
    <source>
        <dbReference type="Proteomes" id="UP001160882"/>
    </source>
</evidence>
<dbReference type="EMBL" id="JAOCGG010000065">
    <property type="protein sequence ID" value="MDH1633004.1"/>
    <property type="molecule type" value="Genomic_DNA"/>
</dbReference>
<dbReference type="SUPFAM" id="SSF54001">
    <property type="entry name" value="Cysteine proteinases"/>
    <property type="match status" value="1"/>
</dbReference>
<name>A0AA42RYW4_9PSED</name>
<dbReference type="InterPro" id="IPR038765">
    <property type="entry name" value="Papain-like_cys_pep_sf"/>
</dbReference>
<feature type="region of interest" description="Disordered" evidence="1">
    <location>
        <begin position="1"/>
        <end position="32"/>
    </location>
</feature>
<dbReference type="Gene3D" id="3.30.460.70">
    <property type="match status" value="1"/>
</dbReference>
<protein>
    <submittedName>
        <fullName evidence="3">Lectin MOA-related protein</fullName>
    </submittedName>
</protein>
<accession>A0AA42RYW4</accession>
<dbReference type="AlphaFoldDB" id="A0AA42RYW4"/>
<organism evidence="3 4">
    <name type="scientific">Pseudomonas mosselii</name>
    <dbReference type="NCBI Taxonomy" id="78327"/>
    <lineage>
        <taxon>Bacteria</taxon>
        <taxon>Pseudomonadati</taxon>
        <taxon>Pseudomonadota</taxon>
        <taxon>Gammaproteobacteria</taxon>
        <taxon>Pseudomonadales</taxon>
        <taxon>Pseudomonadaceae</taxon>
        <taxon>Pseudomonas</taxon>
    </lineage>
</organism>
<sequence>MTPFLHPQAAVPKPAPANPNEENTHPIPATGPGRGLLSPALPFSELANDASYVLMDDKGRVLCSKQQGEWDWAYMGDFNAYHSQVLYFSVSTARIGKETVLRSTHRDKAWNFYVNHNGWLFTSAQRWPGYPMMELHFANTRHDSNQFTLEFDFGAGPLALTAENGTWNYLRTAGPEHAMHFTLHRYYVPGRSLADLISETWPEINTELLHEVDRPYLGISAHHAEQIWNDSKLDRYQWRDGSFDSDDFAFIYKAQASLDAYHGNLPHPYAVGWVSGANAAHRHTANLFMDLNGRLNTLDPQTGEVAPAASWPFAPTRILI</sequence>
<comment type="caution">
    <text evidence="3">The sequence shown here is derived from an EMBL/GenBank/DDBJ whole genome shotgun (WGS) entry which is preliminary data.</text>
</comment>
<evidence type="ECO:0000259" key="2">
    <source>
        <dbReference type="Pfam" id="PF18021"/>
    </source>
</evidence>
<dbReference type="InterPro" id="IPR040600">
    <property type="entry name" value="Agglutinin_C"/>
</dbReference>
<dbReference type="RefSeq" id="WP_280083557.1">
    <property type="nucleotide sequence ID" value="NZ_JAOCGG010000065.1"/>
</dbReference>
<reference evidence="3" key="1">
    <citation type="submission" date="2022-09" db="EMBL/GenBank/DDBJ databases">
        <title>Intensive care unit water sources are persistently colonized with multi-drug resistant bacteria and are the site of extensive horizontal gene transfer of antibiotic resistance genes.</title>
        <authorList>
            <person name="Diorio-Toth L."/>
        </authorList>
    </citation>
    <scope>NUCLEOTIDE SEQUENCE</scope>
    <source>
        <strain evidence="3">GD03782</strain>
    </source>
</reference>
<gene>
    <name evidence="3" type="ORF">N5I14_22435</name>
</gene>